<proteinExistence type="predicted"/>
<feature type="compositionally biased region" description="Basic residues" evidence="1">
    <location>
        <begin position="78"/>
        <end position="90"/>
    </location>
</feature>
<accession>A0A1Q9BRB0</accession>
<comment type="caution">
    <text evidence="3">The sequence shown here is derived from an EMBL/GenBank/DDBJ whole genome shotgun (WGS) entry which is preliminary data.</text>
</comment>
<dbReference type="Proteomes" id="UP000186817">
    <property type="component" value="Unassembled WGS sequence"/>
</dbReference>
<protein>
    <submittedName>
        <fullName evidence="3">Uncharacterized protein</fullName>
    </submittedName>
</protein>
<evidence type="ECO:0000256" key="1">
    <source>
        <dbReference type="SAM" id="MobiDB-lite"/>
    </source>
</evidence>
<dbReference type="EMBL" id="LSRX01005971">
    <property type="protein sequence ID" value="OLP73237.1"/>
    <property type="molecule type" value="Genomic_DNA"/>
</dbReference>
<evidence type="ECO:0000313" key="3">
    <source>
        <dbReference type="EMBL" id="OLP73237.1"/>
    </source>
</evidence>
<gene>
    <name evidence="3" type="ORF">AK812_SmicGene47599</name>
</gene>
<keyword evidence="2" id="KW-1133">Transmembrane helix</keyword>
<feature type="compositionally biased region" description="Polar residues" evidence="1">
    <location>
        <begin position="60"/>
        <end position="69"/>
    </location>
</feature>
<evidence type="ECO:0000256" key="2">
    <source>
        <dbReference type="SAM" id="Phobius"/>
    </source>
</evidence>
<keyword evidence="4" id="KW-1185">Reference proteome</keyword>
<evidence type="ECO:0000313" key="4">
    <source>
        <dbReference type="Proteomes" id="UP000186817"/>
    </source>
</evidence>
<name>A0A1Q9BRB0_SYMMI</name>
<keyword evidence="2" id="KW-0812">Transmembrane</keyword>
<feature type="transmembrane region" description="Helical" evidence="2">
    <location>
        <begin position="21"/>
        <end position="47"/>
    </location>
</feature>
<dbReference type="AlphaFoldDB" id="A0A1Q9BRB0"/>
<sequence length="90" mass="10012">MSESTLQRARKWHLFCKSKLMMVEVEVVLVLVVSVEVEMGVVVVALVGRCKLVEVFQPNGSGEVQSQSDGEAPETRAKPPKKRKRPLCSM</sequence>
<keyword evidence="2" id="KW-0472">Membrane</keyword>
<feature type="region of interest" description="Disordered" evidence="1">
    <location>
        <begin position="60"/>
        <end position="90"/>
    </location>
</feature>
<reference evidence="3 4" key="1">
    <citation type="submission" date="2016-02" db="EMBL/GenBank/DDBJ databases">
        <title>Genome analysis of coral dinoflagellate symbionts highlights evolutionary adaptations to a symbiotic lifestyle.</title>
        <authorList>
            <person name="Aranda M."/>
            <person name="Li Y."/>
            <person name="Liew Y.J."/>
            <person name="Baumgarten S."/>
            <person name="Simakov O."/>
            <person name="Wilson M."/>
            <person name="Piel J."/>
            <person name="Ashoor H."/>
            <person name="Bougouffa S."/>
            <person name="Bajic V.B."/>
            <person name="Ryu T."/>
            <person name="Ravasi T."/>
            <person name="Bayer T."/>
            <person name="Micklem G."/>
            <person name="Kim H."/>
            <person name="Bhak J."/>
            <person name="Lajeunesse T.C."/>
            <person name="Voolstra C.R."/>
        </authorList>
    </citation>
    <scope>NUCLEOTIDE SEQUENCE [LARGE SCALE GENOMIC DNA]</scope>
    <source>
        <strain evidence="3 4">CCMP2467</strain>
    </source>
</reference>
<organism evidence="3 4">
    <name type="scientific">Symbiodinium microadriaticum</name>
    <name type="common">Dinoflagellate</name>
    <name type="synonym">Zooxanthella microadriatica</name>
    <dbReference type="NCBI Taxonomy" id="2951"/>
    <lineage>
        <taxon>Eukaryota</taxon>
        <taxon>Sar</taxon>
        <taxon>Alveolata</taxon>
        <taxon>Dinophyceae</taxon>
        <taxon>Suessiales</taxon>
        <taxon>Symbiodiniaceae</taxon>
        <taxon>Symbiodinium</taxon>
    </lineage>
</organism>